<protein>
    <submittedName>
        <fullName evidence="1">Uncharacterized protein</fullName>
    </submittedName>
</protein>
<dbReference type="EMBL" id="KN837276">
    <property type="protein sequence ID" value="KIJ29742.1"/>
    <property type="molecule type" value="Genomic_DNA"/>
</dbReference>
<sequence length="181" mass="20239">MVGFNDGVPEKQTILAHLRTAKDTIPRFQIVLVDTNVNDPNSQDGLRGLKVAQVKLIFASSVLTQHGQKTSDISTQEPSERILAYVEWFSTPLKEPHQDMQMYAVSRLCYANGWPKGAVIPLTSIVQPCYLLPRFKGPTAVALDTRADGSVMQVTGDNCLDLVDDFWINSFQDQFTYQTVF</sequence>
<keyword evidence="2" id="KW-1185">Reference proteome</keyword>
<evidence type="ECO:0000313" key="1">
    <source>
        <dbReference type="EMBL" id="KIJ29742.1"/>
    </source>
</evidence>
<dbReference type="HOGENOM" id="CLU_1489902_0_0_1"/>
<gene>
    <name evidence="1" type="ORF">M422DRAFT_268775</name>
</gene>
<accession>A0A0C9ULM4</accession>
<dbReference type="Proteomes" id="UP000054279">
    <property type="component" value="Unassembled WGS sequence"/>
</dbReference>
<reference evidence="1 2" key="1">
    <citation type="submission" date="2014-06" db="EMBL/GenBank/DDBJ databases">
        <title>Evolutionary Origins and Diversification of the Mycorrhizal Mutualists.</title>
        <authorList>
            <consortium name="DOE Joint Genome Institute"/>
            <consortium name="Mycorrhizal Genomics Consortium"/>
            <person name="Kohler A."/>
            <person name="Kuo A."/>
            <person name="Nagy L.G."/>
            <person name="Floudas D."/>
            <person name="Copeland A."/>
            <person name="Barry K.W."/>
            <person name="Cichocki N."/>
            <person name="Veneault-Fourrey C."/>
            <person name="LaButti K."/>
            <person name="Lindquist E.A."/>
            <person name="Lipzen A."/>
            <person name="Lundell T."/>
            <person name="Morin E."/>
            <person name="Murat C."/>
            <person name="Riley R."/>
            <person name="Ohm R."/>
            <person name="Sun H."/>
            <person name="Tunlid A."/>
            <person name="Henrissat B."/>
            <person name="Grigoriev I.V."/>
            <person name="Hibbett D.S."/>
            <person name="Martin F."/>
        </authorList>
    </citation>
    <scope>NUCLEOTIDE SEQUENCE [LARGE SCALE GENOMIC DNA]</scope>
    <source>
        <strain evidence="1 2">SS14</strain>
    </source>
</reference>
<name>A0A0C9ULM4_SPHS4</name>
<organism evidence="1 2">
    <name type="scientific">Sphaerobolus stellatus (strain SS14)</name>
    <dbReference type="NCBI Taxonomy" id="990650"/>
    <lineage>
        <taxon>Eukaryota</taxon>
        <taxon>Fungi</taxon>
        <taxon>Dikarya</taxon>
        <taxon>Basidiomycota</taxon>
        <taxon>Agaricomycotina</taxon>
        <taxon>Agaricomycetes</taxon>
        <taxon>Phallomycetidae</taxon>
        <taxon>Geastrales</taxon>
        <taxon>Sphaerobolaceae</taxon>
        <taxon>Sphaerobolus</taxon>
    </lineage>
</organism>
<proteinExistence type="predicted"/>
<dbReference type="OrthoDB" id="3239669at2759"/>
<evidence type="ECO:0000313" key="2">
    <source>
        <dbReference type="Proteomes" id="UP000054279"/>
    </source>
</evidence>
<dbReference type="AlphaFoldDB" id="A0A0C9ULM4"/>